<name>A0A1L9R9T0_ASPWE</name>
<keyword evidence="2" id="KW-0472">Membrane</keyword>
<evidence type="ECO:0000313" key="5">
    <source>
        <dbReference type="Proteomes" id="UP000184383"/>
    </source>
</evidence>
<evidence type="ECO:0000259" key="3">
    <source>
        <dbReference type="Pfam" id="PF22485"/>
    </source>
</evidence>
<feature type="compositionally biased region" description="Acidic residues" evidence="1">
    <location>
        <begin position="305"/>
        <end position="319"/>
    </location>
</feature>
<dbReference type="PANTHER" id="PTHR39461:SF1">
    <property type="entry name" value="LEA DOMAIN PROTEIN (AFU_ORTHOLOGUE AFUA_8G04920)"/>
    <property type="match status" value="1"/>
</dbReference>
<evidence type="ECO:0000313" key="4">
    <source>
        <dbReference type="EMBL" id="OJJ31685.1"/>
    </source>
</evidence>
<keyword evidence="2" id="KW-0812">Transmembrane</keyword>
<reference evidence="5" key="1">
    <citation type="journal article" date="2017" name="Genome Biol.">
        <title>Comparative genomics reveals high biological diversity and specific adaptations in the industrially and medically important fungal genus Aspergillus.</title>
        <authorList>
            <person name="de Vries R.P."/>
            <person name="Riley R."/>
            <person name="Wiebenga A."/>
            <person name="Aguilar-Osorio G."/>
            <person name="Amillis S."/>
            <person name="Uchima C.A."/>
            <person name="Anderluh G."/>
            <person name="Asadollahi M."/>
            <person name="Askin M."/>
            <person name="Barry K."/>
            <person name="Battaglia E."/>
            <person name="Bayram O."/>
            <person name="Benocci T."/>
            <person name="Braus-Stromeyer S.A."/>
            <person name="Caldana C."/>
            <person name="Canovas D."/>
            <person name="Cerqueira G.C."/>
            <person name="Chen F."/>
            <person name="Chen W."/>
            <person name="Choi C."/>
            <person name="Clum A."/>
            <person name="Dos Santos R.A."/>
            <person name="Damasio A.R."/>
            <person name="Diallinas G."/>
            <person name="Emri T."/>
            <person name="Fekete E."/>
            <person name="Flipphi M."/>
            <person name="Freyberg S."/>
            <person name="Gallo A."/>
            <person name="Gournas C."/>
            <person name="Habgood R."/>
            <person name="Hainaut M."/>
            <person name="Harispe M.L."/>
            <person name="Henrissat B."/>
            <person name="Hilden K.S."/>
            <person name="Hope R."/>
            <person name="Hossain A."/>
            <person name="Karabika E."/>
            <person name="Karaffa L."/>
            <person name="Karanyi Z."/>
            <person name="Krasevec N."/>
            <person name="Kuo A."/>
            <person name="Kusch H."/>
            <person name="LaButti K."/>
            <person name="Lagendijk E.L."/>
            <person name="Lapidus A."/>
            <person name="Levasseur A."/>
            <person name="Lindquist E."/>
            <person name="Lipzen A."/>
            <person name="Logrieco A.F."/>
            <person name="MacCabe A."/>
            <person name="Maekelae M.R."/>
            <person name="Malavazi I."/>
            <person name="Melin P."/>
            <person name="Meyer V."/>
            <person name="Mielnichuk N."/>
            <person name="Miskei M."/>
            <person name="Molnar A.P."/>
            <person name="Mule G."/>
            <person name="Ngan C.Y."/>
            <person name="Orejas M."/>
            <person name="Orosz E."/>
            <person name="Ouedraogo J.P."/>
            <person name="Overkamp K.M."/>
            <person name="Park H.-S."/>
            <person name="Perrone G."/>
            <person name="Piumi F."/>
            <person name="Punt P.J."/>
            <person name="Ram A.F."/>
            <person name="Ramon A."/>
            <person name="Rauscher S."/>
            <person name="Record E."/>
            <person name="Riano-Pachon D.M."/>
            <person name="Robert V."/>
            <person name="Roehrig J."/>
            <person name="Ruller R."/>
            <person name="Salamov A."/>
            <person name="Salih N.S."/>
            <person name="Samson R.A."/>
            <person name="Sandor E."/>
            <person name="Sanguinetti M."/>
            <person name="Schuetze T."/>
            <person name="Sepcic K."/>
            <person name="Shelest E."/>
            <person name="Sherlock G."/>
            <person name="Sophianopoulou V."/>
            <person name="Squina F.M."/>
            <person name="Sun H."/>
            <person name="Susca A."/>
            <person name="Todd R.B."/>
            <person name="Tsang A."/>
            <person name="Unkles S.E."/>
            <person name="van de Wiele N."/>
            <person name="van Rossen-Uffink D."/>
            <person name="Oliveira J.V."/>
            <person name="Vesth T.C."/>
            <person name="Visser J."/>
            <person name="Yu J.-H."/>
            <person name="Zhou M."/>
            <person name="Andersen M.R."/>
            <person name="Archer D.B."/>
            <person name="Baker S.E."/>
            <person name="Benoit I."/>
            <person name="Brakhage A.A."/>
            <person name="Braus G.H."/>
            <person name="Fischer R."/>
            <person name="Frisvad J.C."/>
            <person name="Goldman G.H."/>
            <person name="Houbraken J."/>
            <person name="Oakley B."/>
            <person name="Pocsi I."/>
            <person name="Scazzocchio C."/>
            <person name="Seiboth B."/>
            <person name="vanKuyk P.A."/>
            <person name="Wortman J."/>
            <person name="Dyer P.S."/>
            <person name="Grigoriev I.V."/>
        </authorList>
    </citation>
    <scope>NUCLEOTIDE SEQUENCE [LARGE SCALE GENOMIC DNA]</scope>
    <source>
        <strain evidence="5">DTO 134E9</strain>
    </source>
</reference>
<feature type="compositionally biased region" description="Acidic residues" evidence="1">
    <location>
        <begin position="328"/>
        <end position="342"/>
    </location>
</feature>
<accession>A0A1L9R9T0</accession>
<dbReference type="PANTHER" id="PTHR39461">
    <property type="entry name" value="LEA DOMAIN PROTEIN (AFU_ORTHOLOGUE AFUA_8G04920)"/>
    <property type="match status" value="1"/>
</dbReference>
<dbReference type="GeneID" id="63744713"/>
<feature type="compositionally biased region" description="Basic and acidic residues" evidence="1">
    <location>
        <begin position="343"/>
        <end position="356"/>
    </location>
</feature>
<dbReference type="OrthoDB" id="3937590at2759"/>
<keyword evidence="2" id="KW-1133">Transmembrane helix</keyword>
<protein>
    <recommendedName>
        <fullName evidence="3">DUF6987 domain-containing protein</fullName>
    </recommendedName>
</protein>
<gene>
    <name evidence="4" type="ORF">ASPWEDRAFT_118977</name>
</gene>
<evidence type="ECO:0000256" key="2">
    <source>
        <dbReference type="SAM" id="Phobius"/>
    </source>
</evidence>
<dbReference type="InterPro" id="IPR054256">
    <property type="entry name" value="DUF6987"/>
</dbReference>
<organism evidence="4 5">
    <name type="scientific">Aspergillus wentii DTO 134E9</name>
    <dbReference type="NCBI Taxonomy" id="1073089"/>
    <lineage>
        <taxon>Eukaryota</taxon>
        <taxon>Fungi</taxon>
        <taxon>Dikarya</taxon>
        <taxon>Ascomycota</taxon>
        <taxon>Pezizomycotina</taxon>
        <taxon>Eurotiomycetes</taxon>
        <taxon>Eurotiomycetidae</taxon>
        <taxon>Eurotiales</taxon>
        <taxon>Aspergillaceae</taxon>
        <taxon>Aspergillus</taxon>
        <taxon>Aspergillus subgen. Cremei</taxon>
    </lineage>
</organism>
<keyword evidence="5" id="KW-1185">Reference proteome</keyword>
<proteinExistence type="predicted"/>
<evidence type="ECO:0000256" key="1">
    <source>
        <dbReference type="SAM" id="MobiDB-lite"/>
    </source>
</evidence>
<feature type="domain" description="DUF6987" evidence="3">
    <location>
        <begin position="887"/>
        <end position="1083"/>
    </location>
</feature>
<dbReference type="InterPro" id="IPR022124">
    <property type="entry name" value="DUF3659"/>
</dbReference>
<sequence>MKAAAGKVWDTAHGARGKAEHGVGDVAGQIPVDLSVLEGRSVGESGDILSNEGLPIGKIVEGNPEDLVGQIVGANGEILDEDGDLIGTVELIPDNAAAAAAAKKAQDAMKMGEQALSFKDLTNLPVTKEGNIKDQNGRVLGHVVEGDPSDLIGQTVNEKGEILGEDGNVIGRVGLAAPSEVGGGVGAEDAKGVADKAGVGEMMLDISILSGKRINKRGKIMDEEGDIIGQVAGDYDPKGFTGKFPNQNGQVLDDKGNVIGQVEIVPGEAADEAISALREKVGGVGQALPDTAVVEGLVPGKAEEAIPEEEVPGEEIPEEAAEKLPEGEVPEEEVPEGPDMEEEVPKEPRLEPKEAGLGDEISQEQLQEEAIPDEGAPGEIEGAAEAAADKIPPVSTLEGLTCNKMGKIVNKDGIPVGELIEGDAKKLSQAGFQLDDQGQFWDNKGNVIGKVQPTVPEEQEIEGPFAEYEDLFVLPDGWVQDKNGQRVGQIVEGDAKKLVGRAVDDDGDILDRKGNVIGHAEPWEEPESEVEEVDFSLLAGLKVNKLGNIVGPDGVPLARVTEGDLKAVIGRSIDAEGQIWNDKGEVIGRVELIPEDERETLGPFSGLGELKVNKDGLVEDSNGHIVGRLVEGDAQKLQGQMVDESGEILDKYGAVKGRAEPYEPEEEVIEEEDLSALDGKTVNKMGNVVDEHGTLFGRIVSGNPKKMAGRKVDGFGRIWSDDGQVIGQAELIPADERERPEGPFFGLEGLVLAKDGMVVDPNGQVVGRLIEGDEKRLVGRLVDEDGEITDKLGNVIGRAEPYTPEEKQRDINPMAGYKVNRDGEVRDADGNMIGKLTSGDLQTAIGKTIDDNGYVVDNDGNKIGECTLLENIPEEPEPELSPEELEKLEKEKQTRELAAKMCSIVQQALDSIEPLCKQITEHLDAADRKPKEELDEEQLVQVVKPLIEEAGQMLQECKGALRALDPDGQVAALAKARSASQEATPEEYRLAELLKELTQNIVTTIENGRKRLAGMPHAKKKINPLWALLSEPLFQIIAAVGLLLSGVLGIVSRLLDGLGLGGLVRGLLGNLGLDKLLEGLGLGTVTDALGMGKK</sequence>
<dbReference type="EMBL" id="KV878216">
    <property type="protein sequence ID" value="OJJ31685.1"/>
    <property type="molecule type" value="Genomic_DNA"/>
</dbReference>
<dbReference type="STRING" id="1073089.A0A1L9R9T0"/>
<feature type="region of interest" description="Disordered" evidence="1">
    <location>
        <begin position="301"/>
        <end position="357"/>
    </location>
</feature>
<feature type="transmembrane region" description="Helical" evidence="2">
    <location>
        <begin position="1033"/>
        <end position="1055"/>
    </location>
</feature>
<dbReference type="Pfam" id="PF12396">
    <property type="entry name" value="DUF3659"/>
    <property type="match status" value="10"/>
</dbReference>
<dbReference type="RefSeq" id="XP_040685362.1">
    <property type="nucleotide sequence ID" value="XM_040828865.1"/>
</dbReference>
<dbReference type="AlphaFoldDB" id="A0A1L9R9T0"/>
<dbReference type="VEuPathDB" id="FungiDB:ASPWEDRAFT_118977"/>
<dbReference type="Pfam" id="PF22485">
    <property type="entry name" value="DUF6987"/>
    <property type="match status" value="1"/>
</dbReference>
<dbReference type="Proteomes" id="UP000184383">
    <property type="component" value="Unassembled WGS sequence"/>
</dbReference>